<dbReference type="AlphaFoldDB" id="A0A1Q9E3I9"/>
<evidence type="ECO:0000313" key="2">
    <source>
        <dbReference type="Proteomes" id="UP000186817"/>
    </source>
</evidence>
<name>A0A1Q9E3I9_SYMMI</name>
<gene>
    <name evidence="1" type="ORF">AK812_SmicGene15244</name>
</gene>
<protein>
    <submittedName>
        <fullName evidence="1">Uncharacterized protein</fullName>
    </submittedName>
</protein>
<dbReference type="EMBL" id="LSRX01000276">
    <property type="protein sequence ID" value="OLQ01988.1"/>
    <property type="molecule type" value="Genomic_DNA"/>
</dbReference>
<dbReference type="Proteomes" id="UP000186817">
    <property type="component" value="Unassembled WGS sequence"/>
</dbReference>
<proteinExistence type="predicted"/>
<accession>A0A1Q9E3I9</accession>
<reference evidence="1 2" key="1">
    <citation type="submission" date="2016-02" db="EMBL/GenBank/DDBJ databases">
        <title>Genome analysis of coral dinoflagellate symbionts highlights evolutionary adaptations to a symbiotic lifestyle.</title>
        <authorList>
            <person name="Aranda M."/>
            <person name="Li Y."/>
            <person name="Liew Y.J."/>
            <person name="Baumgarten S."/>
            <person name="Simakov O."/>
            <person name="Wilson M."/>
            <person name="Piel J."/>
            <person name="Ashoor H."/>
            <person name="Bougouffa S."/>
            <person name="Bajic V.B."/>
            <person name="Ryu T."/>
            <person name="Ravasi T."/>
            <person name="Bayer T."/>
            <person name="Micklem G."/>
            <person name="Kim H."/>
            <person name="Bhak J."/>
            <person name="Lajeunesse T.C."/>
            <person name="Voolstra C.R."/>
        </authorList>
    </citation>
    <scope>NUCLEOTIDE SEQUENCE [LARGE SCALE GENOMIC DNA]</scope>
    <source>
        <strain evidence="1 2">CCMP2467</strain>
    </source>
</reference>
<keyword evidence="2" id="KW-1185">Reference proteome</keyword>
<sequence>MVGRRLSVALLDGQCRSYLRELGALDETGMHGKQVIIPNYIQAASNCSLAMDCIVTTQHYMVCCTTDCNEIMTEIESEIAQPTAQAARILEVVGNMTTISSLEDEGSVRIDDALAAQLRSIEAANGGEVPLHGRLYLQWLQSPQHYVFPRECPTAPSEFSGEYVATLQEMQAMRATENDTVLPHNVTLAKEELQWMSQWSEEEELLLSYEGLSNNVSWRRRLIIGLNLSTEKGGFFALLAASVAGPATATGNCLYDNVGCMSGE</sequence>
<evidence type="ECO:0000313" key="1">
    <source>
        <dbReference type="EMBL" id="OLQ01988.1"/>
    </source>
</evidence>
<comment type="caution">
    <text evidence="1">The sequence shown here is derived from an EMBL/GenBank/DDBJ whole genome shotgun (WGS) entry which is preliminary data.</text>
</comment>
<organism evidence="1 2">
    <name type="scientific">Symbiodinium microadriaticum</name>
    <name type="common">Dinoflagellate</name>
    <name type="synonym">Zooxanthella microadriatica</name>
    <dbReference type="NCBI Taxonomy" id="2951"/>
    <lineage>
        <taxon>Eukaryota</taxon>
        <taxon>Sar</taxon>
        <taxon>Alveolata</taxon>
        <taxon>Dinophyceae</taxon>
        <taxon>Suessiales</taxon>
        <taxon>Symbiodiniaceae</taxon>
        <taxon>Symbiodinium</taxon>
    </lineage>
</organism>
<dbReference type="OrthoDB" id="436541at2759"/>